<feature type="region of interest" description="Disordered" evidence="1">
    <location>
        <begin position="143"/>
        <end position="183"/>
    </location>
</feature>
<proteinExistence type="predicted"/>
<dbReference type="InterPro" id="IPR001623">
    <property type="entry name" value="DnaJ_domain"/>
</dbReference>
<dbReference type="InterPro" id="IPR018253">
    <property type="entry name" value="DnaJ_domain_CS"/>
</dbReference>
<dbReference type="SMART" id="SM00271">
    <property type="entry name" value="DnaJ"/>
    <property type="match status" value="1"/>
</dbReference>
<feature type="compositionally biased region" description="Polar residues" evidence="1">
    <location>
        <begin position="143"/>
        <end position="152"/>
    </location>
</feature>
<dbReference type="InterPro" id="IPR036869">
    <property type="entry name" value="J_dom_sf"/>
</dbReference>
<protein>
    <submittedName>
        <fullName evidence="3">Magnesium transporter NIPA2-like</fullName>
    </submittedName>
</protein>
<dbReference type="Pfam" id="PF00226">
    <property type="entry name" value="DnaJ"/>
    <property type="match status" value="1"/>
</dbReference>
<evidence type="ECO:0000259" key="2">
    <source>
        <dbReference type="PROSITE" id="PS50076"/>
    </source>
</evidence>
<accession>A0A6A2ZVW3</accession>
<dbReference type="OrthoDB" id="10250354at2759"/>
<feature type="domain" description="J" evidence="2">
    <location>
        <begin position="68"/>
        <end position="133"/>
    </location>
</feature>
<feature type="compositionally biased region" description="Polar residues" evidence="1">
    <location>
        <begin position="159"/>
        <end position="183"/>
    </location>
</feature>
<dbReference type="PRINTS" id="PR00625">
    <property type="entry name" value="JDOMAIN"/>
</dbReference>
<dbReference type="SUPFAM" id="SSF46565">
    <property type="entry name" value="Chaperone J-domain"/>
    <property type="match status" value="1"/>
</dbReference>
<evidence type="ECO:0000256" key="1">
    <source>
        <dbReference type="SAM" id="MobiDB-lite"/>
    </source>
</evidence>
<sequence length="336" mass="37282">MQENGSRAEALRLLGMAEKLLQNRDFNGSREFAILAQETEPFLEGSDQILAVADVLLAAEKKINNHHDWYSILQVDRRSEDIDFIKKQYRRLALLLHPDKNKFPFADHAFKIVADAWAVLSNASKKAQYDKKFGLFTRIDFSSSGDPSNQSGKLPVTRRGQNQNTVPRRSTGSTVHNENQRPKSSTFWTACPYCYRLFEYPGFYEGCCLRCQNCERSFDAVSIPTLPPLVPGKEAYYCCWGFFPLGFLSGNQDDGGKGKPATGSPSWMPSMVPGGQPESERNGGNMPAQAPSPPPPPPPQPPAAAPKTTVKKVVQSGKNAPNSTPRKRGRPRKNPI</sequence>
<dbReference type="PRINTS" id="PR00049">
    <property type="entry name" value="WILMSTUMOUR"/>
</dbReference>
<evidence type="ECO:0000313" key="3">
    <source>
        <dbReference type="EMBL" id="KAE8695399.1"/>
    </source>
</evidence>
<dbReference type="AlphaFoldDB" id="A0A6A2ZVW3"/>
<dbReference type="Proteomes" id="UP000436088">
    <property type="component" value="Unassembled WGS sequence"/>
</dbReference>
<dbReference type="PROSITE" id="PS00636">
    <property type="entry name" value="DNAJ_1"/>
    <property type="match status" value="1"/>
</dbReference>
<gene>
    <name evidence="3" type="ORF">F3Y22_tig00110716pilonHSYRG00089</name>
</gene>
<dbReference type="PANTHER" id="PTHR45496:SF1">
    <property type="entry name" value="CHAPERONE DNAJ-DOMAIN SUPERFAMILY PROTEIN"/>
    <property type="match status" value="1"/>
</dbReference>
<name>A0A6A2ZVW3_HIBSY</name>
<feature type="compositionally biased region" description="Pro residues" evidence="1">
    <location>
        <begin position="290"/>
        <end position="304"/>
    </location>
</feature>
<feature type="region of interest" description="Disordered" evidence="1">
    <location>
        <begin position="254"/>
        <end position="336"/>
    </location>
</feature>
<comment type="caution">
    <text evidence="3">The sequence shown here is derived from an EMBL/GenBank/DDBJ whole genome shotgun (WGS) entry which is preliminary data.</text>
</comment>
<dbReference type="EMBL" id="VEPZ02001084">
    <property type="protein sequence ID" value="KAE8695399.1"/>
    <property type="molecule type" value="Genomic_DNA"/>
</dbReference>
<dbReference type="Gene3D" id="1.10.287.110">
    <property type="entry name" value="DnaJ domain"/>
    <property type="match status" value="1"/>
</dbReference>
<dbReference type="PROSITE" id="PS50076">
    <property type="entry name" value="DNAJ_2"/>
    <property type="match status" value="1"/>
</dbReference>
<evidence type="ECO:0000313" key="4">
    <source>
        <dbReference type="Proteomes" id="UP000436088"/>
    </source>
</evidence>
<reference evidence="3" key="1">
    <citation type="submission" date="2019-09" db="EMBL/GenBank/DDBJ databases">
        <title>Draft genome information of white flower Hibiscus syriacus.</title>
        <authorList>
            <person name="Kim Y.-M."/>
        </authorList>
    </citation>
    <scope>NUCLEOTIDE SEQUENCE [LARGE SCALE GENOMIC DNA]</scope>
    <source>
        <strain evidence="3">YM2019G1</strain>
    </source>
</reference>
<feature type="compositionally biased region" description="Basic residues" evidence="1">
    <location>
        <begin position="325"/>
        <end position="336"/>
    </location>
</feature>
<dbReference type="PANTHER" id="PTHR45496">
    <property type="entry name" value="CHAPERONE DNAJ-DOMAIN SUPERFAMILY PROTEIN"/>
    <property type="match status" value="1"/>
</dbReference>
<dbReference type="InterPro" id="IPR053052">
    <property type="entry name" value="Imprinting_Balance_Reg"/>
</dbReference>
<dbReference type="CDD" id="cd06257">
    <property type="entry name" value="DnaJ"/>
    <property type="match status" value="1"/>
</dbReference>
<keyword evidence="4" id="KW-1185">Reference proteome</keyword>
<organism evidence="3 4">
    <name type="scientific">Hibiscus syriacus</name>
    <name type="common">Rose of Sharon</name>
    <dbReference type="NCBI Taxonomy" id="106335"/>
    <lineage>
        <taxon>Eukaryota</taxon>
        <taxon>Viridiplantae</taxon>
        <taxon>Streptophyta</taxon>
        <taxon>Embryophyta</taxon>
        <taxon>Tracheophyta</taxon>
        <taxon>Spermatophyta</taxon>
        <taxon>Magnoliopsida</taxon>
        <taxon>eudicotyledons</taxon>
        <taxon>Gunneridae</taxon>
        <taxon>Pentapetalae</taxon>
        <taxon>rosids</taxon>
        <taxon>malvids</taxon>
        <taxon>Malvales</taxon>
        <taxon>Malvaceae</taxon>
        <taxon>Malvoideae</taxon>
        <taxon>Hibiscus</taxon>
    </lineage>
</organism>